<feature type="region of interest" description="Disordered" evidence="1">
    <location>
        <begin position="292"/>
        <end position="314"/>
    </location>
</feature>
<dbReference type="Gene3D" id="3.40.50.1820">
    <property type="entry name" value="alpha/beta hydrolase"/>
    <property type="match status" value="1"/>
</dbReference>
<dbReference type="InterPro" id="IPR029058">
    <property type="entry name" value="AB_hydrolase_fold"/>
</dbReference>
<name>A0A1C4VXF8_9ACTN</name>
<sequence>METTVGAAGLPAVLDRPSGPVRGGLVVLHGSHAGHRSFFLYEHLARLLPPAGIAVLRYDRRPRVDGHDVPLADQAEDASAAVTELRRHIGPVPVGLWGFSQGAWAAALTATRHPVGFLVLVGCSAVSPAAQMRHGTAEQLRRNGYGPADLAELAEVRRVAEGFQRGDVPRPLAQAAIDAATRRQWFPLAFLPEELPAVPGTWTDMDYDPAPVLARLTCPVLLCHGETDAWIPIEDSLAVWQRAARDAELTVARLAGCDHAPTLGGGEGLDSIAPQYERVLLDWLDRRLPVDGWPGRQSGDRRPASSRPTSRRAS</sequence>
<dbReference type="Proteomes" id="UP000198551">
    <property type="component" value="Unassembled WGS sequence"/>
</dbReference>
<dbReference type="AlphaFoldDB" id="A0A1C4VXF8"/>
<gene>
    <name evidence="2" type="ORF">GA0070215_10476</name>
</gene>
<dbReference type="SUPFAM" id="SSF53474">
    <property type="entry name" value="alpha/beta-Hydrolases"/>
    <property type="match status" value="1"/>
</dbReference>
<reference evidence="3" key="1">
    <citation type="submission" date="2016-06" db="EMBL/GenBank/DDBJ databases">
        <authorList>
            <person name="Varghese N."/>
        </authorList>
    </citation>
    <scope>NUCLEOTIDE SEQUENCE [LARGE SCALE GENOMIC DNA]</scope>
    <source>
        <strain evidence="3">DSM 45555</strain>
    </source>
</reference>
<evidence type="ECO:0000256" key="1">
    <source>
        <dbReference type="SAM" id="MobiDB-lite"/>
    </source>
</evidence>
<evidence type="ECO:0000313" key="2">
    <source>
        <dbReference type="EMBL" id="SCE88650.1"/>
    </source>
</evidence>
<keyword evidence="3" id="KW-1185">Reference proteome</keyword>
<proteinExistence type="predicted"/>
<dbReference type="RefSeq" id="WP_091043027.1">
    <property type="nucleotide sequence ID" value="NZ_FMCV01000004.1"/>
</dbReference>
<evidence type="ECO:0008006" key="4">
    <source>
        <dbReference type="Google" id="ProtNLM"/>
    </source>
</evidence>
<protein>
    <recommendedName>
        <fullName evidence="4">AB hydrolase-1 domain-containing protein</fullName>
    </recommendedName>
</protein>
<dbReference type="PANTHER" id="PTHR43265">
    <property type="entry name" value="ESTERASE ESTD"/>
    <property type="match status" value="1"/>
</dbReference>
<dbReference type="InterPro" id="IPR053145">
    <property type="entry name" value="AB_hydrolase_Est10"/>
</dbReference>
<dbReference type="PANTHER" id="PTHR43265:SF1">
    <property type="entry name" value="ESTERASE ESTD"/>
    <property type="match status" value="1"/>
</dbReference>
<evidence type="ECO:0000313" key="3">
    <source>
        <dbReference type="Proteomes" id="UP000198551"/>
    </source>
</evidence>
<dbReference type="EMBL" id="FMCV01000004">
    <property type="protein sequence ID" value="SCE88650.1"/>
    <property type="molecule type" value="Genomic_DNA"/>
</dbReference>
<dbReference type="GO" id="GO:0052689">
    <property type="term" value="F:carboxylic ester hydrolase activity"/>
    <property type="evidence" value="ECO:0007669"/>
    <property type="project" value="TreeGrafter"/>
</dbReference>
<organism evidence="2 3">
    <name type="scientific">Micromonospora marina</name>
    <dbReference type="NCBI Taxonomy" id="307120"/>
    <lineage>
        <taxon>Bacteria</taxon>
        <taxon>Bacillati</taxon>
        <taxon>Actinomycetota</taxon>
        <taxon>Actinomycetes</taxon>
        <taxon>Micromonosporales</taxon>
        <taxon>Micromonosporaceae</taxon>
        <taxon>Micromonospora</taxon>
    </lineage>
</organism>
<accession>A0A1C4VXF8</accession>